<dbReference type="SUPFAM" id="SSF53335">
    <property type="entry name" value="S-adenosyl-L-methionine-dependent methyltransferases"/>
    <property type="match status" value="1"/>
</dbReference>
<sequence length="267" mass="30871">MGYVLENLLYKLKDLINKNELRVEEKTNNASTPELQIKTNNASTPEQRLRRQIASQYLSGHGIEIGALHSPLEVPSNAEVRYVDRISVAELRKQYPELAEFELVEIDIIDDGENLLSIPDSSVDFVIANHMIEHCQNPISTIKQHLRVLKPNGILYMAVPDMRYTFDSERPVTSLEHLIDDYAYGPAWSVNSHFEEWSRLVNKVPEAEVAASVQHLMNINYSIHFHVWTQVEFLEFLLYCRKQYFNFEIELLQKNGIEFIAILKKVG</sequence>
<dbReference type="Pfam" id="PF08241">
    <property type="entry name" value="Methyltransf_11"/>
    <property type="match status" value="1"/>
</dbReference>
<reference evidence="2 3" key="1">
    <citation type="journal article" date="2020" name="ISME J.">
        <title>Comparative genomics reveals insights into cyanobacterial evolution and habitat adaptation.</title>
        <authorList>
            <person name="Chen M.Y."/>
            <person name="Teng W.K."/>
            <person name="Zhao L."/>
            <person name="Hu C.X."/>
            <person name="Zhou Y.K."/>
            <person name="Han B.P."/>
            <person name="Song L.R."/>
            <person name="Shu W.S."/>
        </authorList>
    </citation>
    <scope>NUCLEOTIDE SEQUENCE [LARGE SCALE GENOMIC DNA]</scope>
    <source>
        <strain evidence="2 3">FACHB-252</strain>
    </source>
</reference>
<keyword evidence="2" id="KW-0489">Methyltransferase</keyword>
<dbReference type="Proteomes" id="UP000606396">
    <property type="component" value="Unassembled WGS sequence"/>
</dbReference>
<dbReference type="RefSeq" id="WP_190950936.1">
    <property type="nucleotide sequence ID" value="NZ_JACJTC010000015.1"/>
</dbReference>
<keyword evidence="2" id="KW-0808">Transferase</keyword>
<evidence type="ECO:0000259" key="1">
    <source>
        <dbReference type="Pfam" id="PF08241"/>
    </source>
</evidence>
<gene>
    <name evidence="2" type="ORF">H6G94_21030</name>
</gene>
<keyword evidence="3" id="KW-1185">Reference proteome</keyword>
<dbReference type="Gene3D" id="3.40.50.150">
    <property type="entry name" value="Vaccinia Virus protein VP39"/>
    <property type="match status" value="1"/>
</dbReference>
<dbReference type="EMBL" id="JACJTC010000015">
    <property type="protein sequence ID" value="MBD2613732.1"/>
    <property type="molecule type" value="Genomic_DNA"/>
</dbReference>
<comment type="caution">
    <text evidence="2">The sequence shown here is derived from an EMBL/GenBank/DDBJ whole genome shotgun (WGS) entry which is preliminary data.</text>
</comment>
<evidence type="ECO:0000313" key="3">
    <source>
        <dbReference type="Proteomes" id="UP000606396"/>
    </source>
</evidence>
<dbReference type="CDD" id="cd02440">
    <property type="entry name" value="AdoMet_MTases"/>
    <property type="match status" value="1"/>
</dbReference>
<organism evidence="2 3">
    <name type="scientific">Nostoc punctiforme FACHB-252</name>
    <dbReference type="NCBI Taxonomy" id="1357509"/>
    <lineage>
        <taxon>Bacteria</taxon>
        <taxon>Bacillati</taxon>
        <taxon>Cyanobacteriota</taxon>
        <taxon>Cyanophyceae</taxon>
        <taxon>Nostocales</taxon>
        <taxon>Nostocaceae</taxon>
        <taxon>Nostoc</taxon>
    </lineage>
</organism>
<dbReference type="InterPro" id="IPR013216">
    <property type="entry name" value="Methyltransf_11"/>
</dbReference>
<dbReference type="GO" id="GO:0032259">
    <property type="term" value="P:methylation"/>
    <property type="evidence" value="ECO:0007669"/>
    <property type="project" value="UniProtKB-KW"/>
</dbReference>
<evidence type="ECO:0000313" key="2">
    <source>
        <dbReference type="EMBL" id="MBD2613732.1"/>
    </source>
</evidence>
<feature type="domain" description="Methyltransferase type 11" evidence="1">
    <location>
        <begin position="92"/>
        <end position="156"/>
    </location>
</feature>
<dbReference type="InterPro" id="IPR029063">
    <property type="entry name" value="SAM-dependent_MTases_sf"/>
</dbReference>
<proteinExistence type="predicted"/>
<name>A0ABR8HEA8_NOSPU</name>
<accession>A0ABR8HEA8</accession>
<protein>
    <submittedName>
        <fullName evidence="2">Methyltransferase domain-containing protein</fullName>
    </submittedName>
</protein>
<dbReference type="GO" id="GO:0008168">
    <property type="term" value="F:methyltransferase activity"/>
    <property type="evidence" value="ECO:0007669"/>
    <property type="project" value="UniProtKB-KW"/>
</dbReference>